<name>A0ACC0JYM5_CHOFU</name>
<proteinExistence type="predicted"/>
<comment type="caution">
    <text evidence="1">The sequence shown here is derived from an EMBL/GenBank/DDBJ whole genome shotgun (WGS) entry which is preliminary data.</text>
</comment>
<gene>
    <name evidence="1" type="ORF">MSG28_007778</name>
</gene>
<reference evidence="1 2" key="1">
    <citation type="journal article" date="2022" name="Genome Biol. Evol.">
        <title>The Spruce Budworm Genome: Reconstructing the Evolutionary History of Antifreeze Proteins.</title>
        <authorList>
            <person name="Beliveau C."/>
            <person name="Gagne P."/>
            <person name="Picq S."/>
            <person name="Vernygora O."/>
            <person name="Keeling C.I."/>
            <person name="Pinkney K."/>
            <person name="Doucet D."/>
            <person name="Wen F."/>
            <person name="Johnston J.S."/>
            <person name="Maaroufi H."/>
            <person name="Boyle B."/>
            <person name="Laroche J."/>
            <person name="Dewar K."/>
            <person name="Juretic N."/>
            <person name="Blackburn G."/>
            <person name="Nisole A."/>
            <person name="Brunet B."/>
            <person name="Brandao M."/>
            <person name="Lumley L."/>
            <person name="Duan J."/>
            <person name="Quan G."/>
            <person name="Lucarotti C.J."/>
            <person name="Roe A.D."/>
            <person name="Sperling F.A.H."/>
            <person name="Levesque R.C."/>
            <person name="Cusson M."/>
        </authorList>
    </citation>
    <scope>NUCLEOTIDE SEQUENCE [LARGE SCALE GENOMIC DNA]</scope>
    <source>
        <strain evidence="1">Glfc:IPQL:Cfum</strain>
    </source>
</reference>
<protein>
    <submittedName>
        <fullName evidence="1">Uncharacterized protein</fullName>
    </submittedName>
</protein>
<organism evidence="1 2">
    <name type="scientific">Choristoneura fumiferana</name>
    <name type="common">Spruce budworm moth</name>
    <name type="synonym">Archips fumiferana</name>
    <dbReference type="NCBI Taxonomy" id="7141"/>
    <lineage>
        <taxon>Eukaryota</taxon>
        <taxon>Metazoa</taxon>
        <taxon>Ecdysozoa</taxon>
        <taxon>Arthropoda</taxon>
        <taxon>Hexapoda</taxon>
        <taxon>Insecta</taxon>
        <taxon>Pterygota</taxon>
        <taxon>Neoptera</taxon>
        <taxon>Endopterygota</taxon>
        <taxon>Lepidoptera</taxon>
        <taxon>Glossata</taxon>
        <taxon>Ditrysia</taxon>
        <taxon>Tortricoidea</taxon>
        <taxon>Tortricidae</taxon>
        <taxon>Tortricinae</taxon>
        <taxon>Choristoneura</taxon>
    </lineage>
</organism>
<accession>A0ACC0JYM5</accession>
<evidence type="ECO:0000313" key="1">
    <source>
        <dbReference type="EMBL" id="KAI8429277.1"/>
    </source>
</evidence>
<sequence>MDSSPSEKSEKPFFSNENDMKKTCILGCTSRRSERGRRVFERIPPRLRFCLMDIVPMSYFSHHVFMGFSQCGQYLLSFTYSNGSQVYFRENAKFTLHFLSWVPGKVVRSVHRAPLFGGDAVDSRLTISMAQWKHNPGVLVVYGIPDSCTERSHLSVIGVPRLGCRKCAAMMKEEDCQNWGQRCLEHNFAIHTKFFCTSDSAVYEPVVQLAYSNQIIIYTDFIHILEIDFVQPDQDKPMDIDDNKFLDREETNSIYTNPSTPASDVSAVFQSPKYQNKVVQNILEDFSDLEEPYQMSKPVQLPDVMGQELCIQAASISYNLVEEWEGPSPSIRTLISPPLRSPRRRPAESMSRFNETHRIIADKAYEFVEETETKCEKLSIFRKRRLADKKYEFSEDNNENIVPFRVLRSNRKYFTGCTSKVKRPKSPPVESVVLRAHNQISRPPSPTTSEDMKDQGLSSLESDDKSESEYRVMEMLDDGSLKTVAVHDNTSKTLSECPVNAQDPYLVHSENSQCSKFFTRYFVESDDEITSIATDSEGYHVALHLTAHGAGYAPLQGVGAGAWARIQSSAPLPPLTLRAQQRSLDTELLCNEVCGRLCKLNGKKFIYCFDWGCHVIDVCQSSGCLSGLCAMWLWASEDNGACDACRAISAGCPAHRLQYAAERDSGACDACRAISAGCPAHRLQYAAERDSGACDACRAISAGCPAHRLQYAAERDSGACDACRAISAGCPAHRLQYAAERDSGACDACRAISAGCPAHRLQYAAERDSGACDACRAISAGCPAHRLQYAAERDSGACDACRAISAGCPAHRLQYAAERDSGACDACRAISAGCPAHRLQYAAERDSGACDACRAISAGCPAHRLQYAAERDSGACDACRAISAGCPAHRLQYAAERDSGACDACRAISAGCPAHRLQYAAERDSGACDACRAISAGCPAHRLQYAAERDSGACDACRAISAGCPAHRLQYAAERDSGACDACRAISAGCPAHRLQYAAERDSGACDACRAISAGCPAHRLQYAAERDSGACDACRAISAGCPAHRLQYAAERDSGACDACRAISAGCPAHRLQYAAERDSGACDACRAISAGCPAHRLQYAAERDSGACDACRAISAGCPAHRLQYAAERDSGACDACRAISAGCPAHRLQYAAERDSGACDACRAISAGCPAHRLQYAAERDSGACDACRAISAGCPAHRLQYAAERDSGACDACRAISAGCPAHRLQYAAERDSGACDACRAISAGCPAHRLQYAAERDSGACDACRAISAGCPAHRLQYAAERDSGACDACRAISAGCPAHRLQYAAERDSGACDACRAISAGCPAHRLQYAAERDSGACDACRAISAGCPAHRLQYAAERDSGACDACRAISAGCPAHRLQYAAEVTVRVCVRERQRRVRRVPRHQRRLPRAPAAVRRGGNSACVCERDSGACDACRAISAGCPAHRLQYAAERQRRVRRVPRHQRRLPRAPAAVRRGGNSACVCERDSGACDACRAISAGCPAHRLQYAAERDSGACDACRAISAGCPAHRLQYAAERDSGACDACRAISAGCPAHRLQYAAERDSGACDACRAISAGCPAHRLQYAAERDSGACDACRAISAGCPAHRLQYAAERDSGACDACRAISAGCPAHRLQYAAERDSGACDACRAISAGCPAHRLQYAAERDSGACDACRAISAGCPAHRLQYAAERDSGACDACRAISAGCPAHRLQYAAERDSGACDACRAISAGCPAHRLQYAAERDSGACDACRAISAGCPAHRLQYAAEVTVRVCVRERQRRVRRVPRHQRGCPAHRLQYAAERDSGACDACRAISAGCPAHRLQYAAERDSGACDACRAISAGCPAHRLQYAAERDSGACDACRAISAGCPAHRLQYAAEVTVRVCVRERQRRVRRVPRHQRRLPAHRLQYAAERDSGACDACRAISAGCPAHRLQYAAEVTVRVCVRERQRRVRRVPRHQRRLPAHRLQYAAEVTVRVCVRERQRRVRRVPRHQRRLPRAPAAVRRGGNSACVCERDSGACDACRAISAGCPRTGCSTPRRGGKRKQSLPPMDTCQTEGYHSGNGRGTLLAGLMADGVKRFSNGVRGPGDELSVGLQQDGATTWLRSRDRGGCEKHKSGLSGEPWGRPMSSSERLSADMMMMMMMIRRSSRRLAPELHVLVLHVEELHVQQYAQQLRAFGPARAQCDVRARPGTMLSLALAVLAFVGPAAARAHHPFNITHFIVPHEVPPGQDEVVIECRYDANFTLLNWFKGPSEFFRYKPGTTPSTKSFPILGVGKVDMISCGPTACSLRLGALTEDASGLYRCDIERSSPPYLFDTRSTYMEVHGHKHRKPLLEGLADEFGEGDEIQAYCRGLPDSEIRWYFNGREMEDMRGSPNLKEKSSRIIFSGVPPTVTVQCAEFRYGRLLGSKEVKARWRDPTTALCNYHTMPKGKKKGKYEHKRTEQGYSSEEDAGIDMTIDNMSETSGQSDLKSIHDEADAEIQEKFEEKVMETIDGLGARANAARAAALVSLRAALQRRYLAPLLANHRATLADHVTKAVRRGRDAERRAAAALAPLLALQIGEEGTEDFVREVRPALAAACVDKTASLETRTECCLSLSVICYLLEDDLSEILEVMKMYETIFSGSYLKGDGSVKVSGAAVEEGALHAAALDGWSLLLSLPAAEHAAQLLRAQPPGVPRLADLLSACSLEVRMAAGTALAIAFESIAETDGDESAFVEQLLPRLDELARDSNKFRAKKERKLQRATFRDILKYFEVSSTVVEVNGDSSGHSSPATEAQHTYITVASEGSNGVNYHVQYVEPQEIYTQGHETHMDTLRPYPVYGVATINATEPPAEAWSADEFSYNVVVGGDEAPASPAPAPAPPTPPQPRMPPATVQWLLDNYETADGVSLPRSTLYAHYLRHCAAHRLDPVNAASFGKLIRSVFVGLRTRRLGTRGNSKYHYYGIRAKTALPDPDPDPDHDPDHMDDKTDVSPDDMQEPRDRESEPSMPAGGVPGLAHRQYLGTGSPPAPPALPPAAAHDLPPAALTALQDHHRSHGAEFLEAVAALDIGAVERARRNFWRRPPPALCRRVLARLAARKDVAAWLRRADLELYQRAVELLLPDVLRPIPAQLTQAIRNFAKSLESALASGSGCAPAAAARAQASAAAALAAALRRYTSLNHLAQAARAVLANQHQIQQMLSDLNRVDFRVVREQAAWACSCGSAATAHRLEADFKATLGRGASLEQWAAWLEGCVRGALAAHERRADYTARARRLLLDWSFYSSLVIRELTLRTGRLAGGCVRGALAAHERRADYTARARRLLLDWSFYSSLVIRELTLRTGRLAGGCVRGALAAHERRADYTARARRLLLDWSFYSSLVIRELTLRTGRLAGGCVRGALAAHERRADYTARARRLLLDWSFYSSLVIRELTLRGQLAGGCVRGALAAHERRADYTARAGACCSTGYSSLVIRELTLRSAASFGSFHLIRLLYDEYVSYLIERRVAAHHRAPPIAVMQRPPEEEDDVPEEPPRDEDDEPDWDWGDDDDEDEEPPLKKPKEE</sequence>
<dbReference type="EMBL" id="CM046112">
    <property type="protein sequence ID" value="KAI8429277.1"/>
    <property type="molecule type" value="Genomic_DNA"/>
</dbReference>
<keyword evidence="2" id="KW-1185">Reference proteome</keyword>
<dbReference type="Proteomes" id="UP001064048">
    <property type="component" value="Chromosome 12"/>
</dbReference>
<evidence type="ECO:0000313" key="2">
    <source>
        <dbReference type="Proteomes" id="UP001064048"/>
    </source>
</evidence>